<evidence type="ECO:0000256" key="3">
    <source>
        <dbReference type="ARBA" id="ARBA00023157"/>
    </source>
</evidence>
<feature type="disulfide bond" evidence="6">
    <location>
        <begin position="46"/>
        <end position="107"/>
    </location>
</feature>
<feature type="transmembrane region" description="Helical" evidence="8">
    <location>
        <begin position="436"/>
        <end position="454"/>
    </location>
</feature>
<evidence type="ECO:0000313" key="11">
    <source>
        <dbReference type="Ensembl" id="ENSONIP00000080014.1"/>
    </source>
</evidence>
<dbReference type="InterPro" id="IPR003598">
    <property type="entry name" value="Ig_sub2"/>
</dbReference>
<proteinExistence type="predicted"/>
<keyword evidence="8" id="KW-1133">Transmembrane helix</keyword>
<feature type="domain" description="Ig-like" evidence="10">
    <location>
        <begin position="457"/>
        <end position="547"/>
    </location>
</feature>
<dbReference type="PRINTS" id="PR00258">
    <property type="entry name" value="SPERACTRCPTR"/>
</dbReference>
<dbReference type="GO" id="GO:0031638">
    <property type="term" value="P:zymogen activation"/>
    <property type="evidence" value="ECO:0007669"/>
    <property type="project" value="TreeGrafter"/>
</dbReference>
<keyword evidence="8" id="KW-0812">Transmembrane</keyword>
<evidence type="ECO:0000256" key="7">
    <source>
        <dbReference type="SAM" id="MobiDB-lite"/>
    </source>
</evidence>
<dbReference type="PANTHER" id="PTHR48071">
    <property type="entry name" value="SRCR DOMAIN-CONTAINING PROTEIN"/>
    <property type="match status" value="1"/>
</dbReference>
<dbReference type="PROSITE" id="PS00420">
    <property type="entry name" value="SRCR_1"/>
    <property type="match status" value="2"/>
</dbReference>
<dbReference type="PROSITE" id="PS50835">
    <property type="entry name" value="IG_LIKE"/>
    <property type="match status" value="3"/>
</dbReference>
<dbReference type="Ensembl" id="ENSONIT00000041478.1">
    <property type="protein sequence ID" value="ENSONIP00000080014.1"/>
    <property type="gene ID" value="ENSONIG00000031552.1"/>
</dbReference>
<dbReference type="SUPFAM" id="SSF48726">
    <property type="entry name" value="Immunoglobulin"/>
    <property type="match status" value="3"/>
</dbReference>
<feature type="disulfide bond" evidence="6">
    <location>
        <begin position="138"/>
        <end position="202"/>
    </location>
</feature>
<sequence>MCLIGQIRLAGSGSTWCSGRVEIYHSGSWGTVCDDDWDLNDANVVCRRLGCGTPVSATASAHFGQGSGEIWLDNVACSGSESSITECGHNGFGKHNCGHGEDAGVVCLGAHTRLSGPGSTRCSGRVEIYHSSAWGTVCDDDWDLNDAKVVCRQLGCGTAVEATSSARFGQGTGQIWLDNVACSGSESSLPECGHNGFGKHNCNHGEDAGVVCSGLIRLSGSTQCSGRVEIYHSSDWGTICDDGWDLNDAEVVCRYLDCGTALRAISAVFGEGSGQIWLDDVACSGNESSLIECGHNGFGKHNCNHGEDAGVICSVSLPKPSISVNEDQFTWGQDISITCSISSEFLDGTFTLKKTSSNFSQTETGSRSATFNIHRVDFSHDGLYQCQYEKHISSNTFSSPLSDSVRISVTGKKKYTFLNIMFHLFSINNQIIVSQLPIYLILFVCSFVCFFFSVSKPNISISPAGEVTWGQNIGITCSISTQTLGGTFILMKTSDSFNRTQNSNTNSATFNIPEVDFDDEGSYRCQYQESGPSHEFYSPPSDSVRLSVTVRLQRPSISLTSPNAGLVWGPEGAQITGGYSFVITCSINSTFSSGHFILSFSGSNLTESAVNNSASFSFPVAEYEHQGNYSCVYEVTVSTRTFRSAETAPITVIIKLSLMPLVSSVSVVILLLLLLLLLAVWLILRRRQQHKQPAALIQTQMVVQVGNDYTWGDNEGDEDVYVNVDLHQKIKGEAAGVDGDWSDDYEEPVNDDDRDFKETDPGDYYRCPKEACMFVDNHREDDDEEKTSDAEDIFENVSPLSPVY</sequence>
<dbReference type="SMART" id="SM00409">
    <property type="entry name" value="IG"/>
    <property type="match status" value="3"/>
</dbReference>
<evidence type="ECO:0000256" key="6">
    <source>
        <dbReference type="PROSITE-ProRule" id="PRU00196"/>
    </source>
</evidence>
<keyword evidence="4" id="KW-0325">Glycoprotein</keyword>
<evidence type="ECO:0000256" key="4">
    <source>
        <dbReference type="ARBA" id="ARBA00023180"/>
    </source>
</evidence>
<evidence type="ECO:0000256" key="5">
    <source>
        <dbReference type="ARBA" id="ARBA00023319"/>
    </source>
</evidence>
<organism evidence="11 12">
    <name type="scientific">Oreochromis niloticus</name>
    <name type="common">Nile tilapia</name>
    <name type="synonym">Tilapia nilotica</name>
    <dbReference type="NCBI Taxonomy" id="8128"/>
    <lineage>
        <taxon>Eukaryota</taxon>
        <taxon>Metazoa</taxon>
        <taxon>Chordata</taxon>
        <taxon>Craniata</taxon>
        <taxon>Vertebrata</taxon>
        <taxon>Euteleostomi</taxon>
        <taxon>Actinopterygii</taxon>
        <taxon>Neopterygii</taxon>
        <taxon>Teleostei</taxon>
        <taxon>Neoteleostei</taxon>
        <taxon>Acanthomorphata</taxon>
        <taxon>Ovalentaria</taxon>
        <taxon>Cichlomorphae</taxon>
        <taxon>Cichliformes</taxon>
        <taxon>Cichlidae</taxon>
        <taxon>African cichlids</taxon>
        <taxon>Pseudocrenilabrinae</taxon>
        <taxon>Oreochromini</taxon>
        <taxon>Oreochromis</taxon>
    </lineage>
</organism>
<feature type="domain" description="SRCR" evidence="9">
    <location>
        <begin position="7"/>
        <end position="108"/>
    </location>
</feature>
<evidence type="ECO:0000313" key="12">
    <source>
        <dbReference type="Proteomes" id="UP000005207"/>
    </source>
</evidence>
<feature type="domain" description="Ig-like" evidence="10">
    <location>
        <begin position="318"/>
        <end position="402"/>
    </location>
</feature>
<dbReference type="OMA" id="YWCNYST"/>
<reference evidence="11" key="3">
    <citation type="submission" date="2025-09" db="UniProtKB">
        <authorList>
            <consortium name="Ensembl"/>
        </authorList>
    </citation>
    <scope>IDENTIFICATION</scope>
</reference>
<evidence type="ECO:0000259" key="10">
    <source>
        <dbReference type="PROSITE" id="PS50835"/>
    </source>
</evidence>
<feature type="disulfide bond" evidence="6">
    <location>
        <begin position="33"/>
        <end position="97"/>
    </location>
</feature>
<keyword evidence="2" id="KW-0677">Repeat</keyword>
<keyword evidence="1" id="KW-0732">Signal</keyword>
<dbReference type="GO" id="GO:0004252">
    <property type="term" value="F:serine-type endopeptidase activity"/>
    <property type="evidence" value="ECO:0007669"/>
    <property type="project" value="TreeGrafter"/>
</dbReference>
<feature type="compositionally biased region" description="Acidic residues" evidence="7">
    <location>
        <begin position="740"/>
        <end position="753"/>
    </location>
</feature>
<feature type="disulfide bond" evidence="6">
    <location>
        <begin position="182"/>
        <end position="192"/>
    </location>
</feature>
<evidence type="ECO:0000256" key="1">
    <source>
        <dbReference type="ARBA" id="ARBA00022729"/>
    </source>
</evidence>
<dbReference type="PROSITE" id="PS50287">
    <property type="entry name" value="SRCR_2"/>
    <property type="match status" value="3"/>
</dbReference>
<dbReference type="Gene3D" id="2.60.40.10">
    <property type="entry name" value="Immunoglobulins"/>
    <property type="match status" value="3"/>
</dbReference>
<dbReference type="PANTHER" id="PTHR48071:SF27">
    <property type="entry name" value="SCAVENGER RECEPTOR CYSTEINE-RICH TYPE 1 PROTEIN M130-LIKE"/>
    <property type="match status" value="1"/>
</dbReference>
<dbReference type="Pfam" id="PF00530">
    <property type="entry name" value="SRCR"/>
    <property type="match status" value="3"/>
</dbReference>
<dbReference type="Proteomes" id="UP000005207">
    <property type="component" value="Linkage group LG4"/>
</dbReference>
<dbReference type="AlphaFoldDB" id="A0A669F7N1"/>
<reference evidence="12" key="1">
    <citation type="submission" date="2012-01" db="EMBL/GenBank/DDBJ databases">
        <title>The Genome Sequence of Oreochromis niloticus (Nile Tilapia).</title>
        <authorList>
            <consortium name="Broad Institute Genome Assembly Team"/>
            <consortium name="Broad Institute Sequencing Platform"/>
            <person name="Di Palma F."/>
            <person name="Johnson J."/>
            <person name="Lander E.S."/>
            <person name="Lindblad-Toh K."/>
        </authorList>
    </citation>
    <scope>NUCLEOTIDE SEQUENCE [LARGE SCALE GENOMIC DNA]</scope>
</reference>
<dbReference type="InterPro" id="IPR013151">
    <property type="entry name" value="Immunoglobulin_dom"/>
</dbReference>
<dbReference type="Gene3D" id="3.10.250.10">
    <property type="entry name" value="SRCR-like domain"/>
    <property type="match status" value="3"/>
</dbReference>
<protein>
    <recommendedName>
        <fullName evidence="13">Deleted in malignant brain tumors 1 protein-like</fullName>
    </recommendedName>
</protein>
<keyword evidence="3 6" id="KW-1015">Disulfide bond</keyword>
<reference evidence="11" key="2">
    <citation type="submission" date="2025-08" db="UniProtKB">
        <authorList>
            <consortium name="Ensembl"/>
        </authorList>
    </citation>
    <scope>IDENTIFICATION</scope>
</reference>
<feature type="domain" description="SRCR" evidence="9">
    <location>
        <begin position="112"/>
        <end position="213"/>
    </location>
</feature>
<feature type="compositionally biased region" description="Acidic residues" evidence="7">
    <location>
        <begin position="781"/>
        <end position="794"/>
    </location>
</feature>
<feature type="disulfide bond" evidence="6">
    <location>
        <begin position="283"/>
        <end position="293"/>
    </location>
</feature>
<feature type="domain" description="Ig-like" evidence="10">
    <location>
        <begin position="555"/>
        <end position="643"/>
    </location>
</feature>
<dbReference type="InterPro" id="IPR036179">
    <property type="entry name" value="Ig-like_dom_sf"/>
</dbReference>
<dbReference type="InterPro" id="IPR007110">
    <property type="entry name" value="Ig-like_dom"/>
</dbReference>
<feature type="disulfide bond" evidence="6">
    <location>
        <begin position="151"/>
        <end position="212"/>
    </location>
</feature>
<dbReference type="GeneTree" id="ENSGT00950000183145"/>
<dbReference type="InParanoid" id="A0A669F7N1"/>
<dbReference type="InterPro" id="IPR013783">
    <property type="entry name" value="Ig-like_fold"/>
</dbReference>
<feature type="disulfide bond" evidence="6">
    <location>
        <begin position="77"/>
        <end position="87"/>
    </location>
</feature>
<evidence type="ECO:0000256" key="8">
    <source>
        <dbReference type="SAM" id="Phobius"/>
    </source>
</evidence>
<dbReference type="SMART" id="SM00202">
    <property type="entry name" value="SR"/>
    <property type="match status" value="3"/>
</dbReference>
<dbReference type="InterPro" id="IPR001190">
    <property type="entry name" value="SRCR"/>
</dbReference>
<dbReference type="FunFam" id="3.10.250.10:FF:000006">
    <property type="entry name" value="neurotrypsin isoform X2"/>
    <property type="match status" value="3"/>
</dbReference>
<evidence type="ECO:0008006" key="13">
    <source>
        <dbReference type="Google" id="ProtNLM"/>
    </source>
</evidence>
<dbReference type="SMART" id="SM00408">
    <property type="entry name" value="IGc2"/>
    <property type="match status" value="3"/>
</dbReference>
<dbReference type="InterPro" id="IPR036772">
    <property type="entry name" value="SRCR-like_dom_sf"/>
</dbReference>
<feature type="transmembrane region" description="Helical" evidence="8">
    <location>
        <begin position="661"/>
        <end position="684"/>
    </location>
</feature>
<dbReference type="InterPro" id="IPR003599">
    <property type="entry name" value="Ig_sub"/>
</dbReference>
<keyword evidence="12" id="KW-1185">Reference proteome</keyword>
<feature type="domain" description="SRCR" evidence="9">
    <location>
        <begin position="216"/>
        <end position="314"/>
    </location>
</feature>
<dbReference type="SUPFAM" id="SSF56487">
    <property type="entry name" value="SRCR-like"/>
    <property type="match status" value="3"/>
</dbReference>
<dbReference type="GO" id="GO:0005886">
    <property type="term" value="C:plasma membrane"/>
    <property type="evidence" value="ECO:0007669"/>
    <property type="project" value="TreeGrafter"/>
</dbReference>
<accession>A0A669F7N1</accession>
<keyword evidence="8" id="KW-0472">Membrane</keyword>
<dbReference type="Pfam" id="PF00047">
    <property type="entry name" value="ig"/>
    <property type="match status" value="2"/>
</dbReference>
<evidence type="ECO:0000259" key="9">
    <source>
        <dbReference type="PROSITE" id="PS50287"/>
    </source>
</evidence>
<comment type="caution">
    <text evidence="6">Lacks conserved residue(s) required for the propagation of feature annotation.</text>
</comment>
<dbReference type="FunFam" id="2.60.40.10:FF:000049">
    <property type="entry name" value="Leukocyte immunoglobulin-like receptor subfamily B member 1"/>
    <property type="match status" value="1"/>
</dbReference>
<evidence type="ECO:0000256" key="2">
    <source>
        <dbReference type="ARBA" id="ARBA00022737"/>
    </source>
</evidence>
<keyword evidence="5" id="KW-0393">Immunoglobulin domain</keyword>
<feature type="region of interest" description="Disordered" evidence="7">
    <location>
        <begin position="778"/>
        <end position="804"/>
    </location>
</feature>
<feature type="region of interest" description="Disordered" evidence="7">
    <location>
        <begin position="737"/>
        <end position="762"/>
    </location>
</feature>
<gene>
    <name evidence="11" type="primary">LOC102080878</name>
</gene>
<name>A0A669F7N1_ORENI</name>